<comment type="subcellular location">
    <subcellularLocation>
        <location evidence="1 13">Cytoplasm</location>
    </subcellularLocation>
</comment>
<dbReference type="Gene3D" id="3.30.2060.10">
    <property type="entry name" value="Penicillin-binding protein 1b domain"/>
    <property type="match status" value="1"/>
</dbReference>
<dbReference type="FunFam" id="3.40.50.300:FF:000546">
    <property type="entry name" value="Transcription-repair-coupling factor"/>
    <property type="match status" value="1"/>
</dbReference>
<dbReference type="InterPro" id="IPR027417">
    <property type="entry name" value="P-loop_NTPase"/>
</dbReference>
<reference evidence="17" key="1">
    <citation type="submission" date="2016-11" db="EMBL/GenBank/DDBJ databases">
        <authorList>
            <person name="Varghese N."/>
            <person name="Submissions S."/>
        </authorList>
    </citation>
    <scope>NUCLEOTIDE SEQUENCE [LARGE SCALE GENOMIC DNA]</scope>
    <source>
        <strain evidence="17">DSM 12395</strain>
    </source>
</reference>
<proteinExistence type="inferred from homology"/>
<dbReference type="AlphaFoldDB" id="A0A1M5B9M0"/>
<dbReference type="PROSITE" id="PS51192">
    <property type="entry name" value="HELICASE_ATP_BIND_1"/>
    <property type="match status" value="1"/>
</dbReference>
<dbReference type="GO" id="GO:0005524">
    <property type="term" value="F:ATP binding"/>
    <property type="evidence" value="ECO:0007669"/>
    <property type="project" value="UniProtKB-UniRule"/>
</dbReference>
<dbReference type="PANTHER" id="PTHR47964">
    <property type="entry name" value="ATP-DEPENDENT DNA HELICASE HOMOLOG RECG, CHLOROPLASTIC"/>
    <property type="match status" value="1"/>
</dbReference>
<dbReference type="InterPro" id="IPR041471">
    <property type="entry name" value="UvrB_inter"/>
</dbReference>
<dbReference type="Gene3D" id="3.40.50.300">
    <property type="entry name" value="P-loop containing nucleotide triphosphate hydrolases"/>
    <property type="match status" value="2"/>
</dbReference>
<dbReference type="Gene3D" id="2.40.10.170">
    <property type="match status" value="1"/>
</dbReference>
<dbReference type="PANTHER" id="PTHR47964:SF1">
    <property type="entry name" value="ATP-DEPENDENT DNA HELICASE HOMOLOG RECG, CHLOROPLASTIC"/>
    <property type="match status" value="1"/>
</dbReference>
<dbReference type="CDD" id="cd17991">
    <property type="entry name" value="DEXHc_TRCF"/>
    <property type="match status" value="1"/>
</dbReference>
<evidence type="ECO:0000259" key="14">
    <source>
        <dbReference type="PROSITE" id="PS51192"/>
    </source>
</evidence>
<dbReference type="Pfam" id="PF00270">
    <property type="entry name" value="DEAD"/>
    <property type="match status" value="1"/>
</dbReference>
<dbReference type="EMBL" id="FQUY01000021">
    <property type="protein sequence ID" value="SHF39204.1"/>
    <property type="molecule type" value="Genomic_DNA"/>
</dbReference>
<dbReference type="GO" id="GO:0006355">
    <property type="term" value="P:regulation of DNA-templated transcription"/>
    <property type="evidence" value="ECO:0007669"/>
    <property type="project" value="UniProtKB-UniRule"/>
</dbReference>
<dbReference type="SUPFAM" id="SSF143517">
    <property type="entry name" value="TRCF domain-like"/>
    <property type="match status" value="1"/>
</dbReference>
<dbReference type="EC" id="3.6.4.-" evidence="13"/>
<evidence type="ECO:0000256" key="9">
    <source>
        <dbReference type="ARBA" id="ARBA00023204"/>
    </source>
</evidence>
<dbReference type="InterPro" id="IPR047112">
    <property type="entry name" value="RecG/Mfd"/>
</dbReference>
<dbReference type="GO" id="GO:0005737">
    <property type="term" value="C:cytoplasm"/>
    <property type="evidence" value="ECO:0007669"/>
    <property type="project" value="UniProtKB-SubCell"/>
</dbReference>
<dbReference type="STRING" id="1121429.SAMN02745133_02526"/>
<dbReference type="Pfam" id="PF03461">
    <property type="entry name" value="TRCF"/>
    <property type="match status" value="1"/>
</dbReference>
<dbReference type="PROSITE" id="PS51194">
    <property type="entry name" value="HELICASE_CTER"/>
    <property type="match status" value="1"/>
</dbReference>
<feature type="domain" description="Helicase ATP-binding" evidence="14">
    <location>
        <begin position="641"/>
        <end position="802"/>
    </location>
</feature>
<dbReference type="GO" id="GO:0003684">
    <property type="term" value="F:damaged DNA binding"/>
    <property type="evidence" value="ECO:0007669"/>
    <property type="project" value="InterPro"/>
</dbReference>
<dbReference type="Pfam" id="PF02559">
    <property type="entry name" value="CarD_TRCF_RID"/>
    <property type="match status" value="1"/>
</dbReference>
<evidence type="ECO:0000256" key="1">
    <source>
        <dbReference type="ARBA" id="ARBA00004496"/>
    </source>
</evidence>
<gene>
    <name evidence="13" type="primary">mfd</name>
    <name evidence="16" type="ORF">SAMN02745133_02526</name>
</gene>
<evidence type="ECO:0000256" key="8">
    <source>
        <dbReference type="ARBA" id="ARBA00023125"/>
    </source>
</evidence>
<keyword evidence="3 13" id="KW-0547">Nucleotide-binding</keyword>
<evidence type="ECO:0000256" key="5">
    <source>
        <dbReference type="ARBA" id="ARBA00022801"/>
    </source>
</evidence>
<dbReference type="InterPro" id="IPR005118">
    <property type="entry name" value="TRCF_C"/>
</dbReference>
<evidence type="ECO:0000259" key="15">
    <source>
        <dbReference type="PROSITE" id="PS51194"/>
    </source>
</evidence>
<keyword evidence="7 13" id="KW-0067">ATP-binding</keyword>
<dbReference type="Pfam" id="PF17757">
    <property type="entry name" value="UvrB_inter"/>
    <property type="match status" value="1"/>
</dbReference>
<evidence type="ECO:0000256" key="13">
    <source>
        <dbReference type="HAMAP-Rule" id="MF_00969"/>
    </source>
</evidence>
<dbReference type="Gene3D" id="3.40.50.11140">
    <property type="match status" value="1"/>
</dbReference>
<dbReference type="GO" id="GO:0003678">
    <property type="term" value="F:DNA helicase activity"/>
    <property type="evidence" value="ECO:0007669"/>
    <property type="project" value="TreeGrafter"/>
</dbReference>
<evidence type="ECO:0000256" key="11">
    <source>
        <dbReference type="ARBA" id="ARBA00061399"/>
    </source>
</evidence>
<accession>A0A1M5B9M0</accession>
<keyword evidence="8 13" id="KW-0238">DNA-binding</keyword>
<name>A0A1M5B9M0_9FIRM</name>
<organism evidence="16 17">
    <name type="scientific">Desulforamulus putei DSM 12395</name>
    <dbReference type="NCBI Taxonomy" id="1121429"/>
    <lineage>
        <taxon>Bacteria</taxon>
        <taxon>Bacillati</taxon>
        <taxon>Bacillota</taxon>
        <taxon>Clostridia</taxon>
        <taxon>Eubacteriales</taxon>
        <taxon>Peptococcaceae</taxon>
        <taxon>Desulforamulus</taxon>
    </lineage>
</organism>
<dbReference type="SUPFAM" id="SSF52540">
    <property type="entry name" value="P-loop containing nucleoside triphosphate hydrolases"/>
    <property type="match status" value="4"/>
</dbReference>
<comment type="similarity">
    <text evidence="10 13">In the N-terminal section; belongs to the UvrB family.</text>
</comment>
<evidence type="ECO:0000313" key="16">
    <source>
        <dbReference type="EMBL" id="SHF39204.1"/>
    </source>
</evidence>
<dbReference type="Gene3D" id="3.90.1150.50">
    <property type="entry name" value="Transcription-repair-coupling factor, D7 domain"/>
    <property type="match status" value="1"/>
</dbReference>
<dbReference type="InterPro" id="IPR004576">
    <property type="entry name" value="Mfd"/>
</dbReference>
<feature type="domain" description="Helicase C-terminal" evidence="15">
    <location>
        <begin position="823"/>
        <end position="977"/>
    </location>
</feature>
<dbReference type="GO" id="GO:0000716">
    <property type="term" value="P:transcription-coupled nucleotide-excision repair, DNA damage recognition"/>
    <property type="evidence" value="ECO:0007669"/>
    <property type="project" value="UniProtKB-UniRule"/>
</dbReference>
<evidence type="ECO:0000256" key="2">
    <source>
        <dbReference type="ARBA" id="ARBA00022490"/>
    </source>
</evidence>
<dbReference type="InterPro" id="IPR014001">
    <property type="entry name" value="Helicase_ATP-bd"/>
</dbReference>
<dbReference type="InterPro" id="IPR011545">
    <property type="entry name" value="DEAD/DEAH_box_helicase_dom"/>
</dbReference>
<dbReference type="NCBIfam" id="TIGR00580">
    <property type="entry name" value="mfd"/>
    <property type="match status" value="1"/>
</dbReference>
<keyword evidence="2 13" id="KW-0963">Cytoplasm</keyword>
<dbReference type="SMART" id="SM00490">
    <property type="entry name" value="HELICc"/>
    <property type="match status" value="1"/>
</dbReference>
<evidence type="ECO:0000256" key="12">
    <source>
        <dbReference type="ARBA" id="ARBA00070128"/>
    </source>
</evidence>
<evidence type="ECO:0000256" key="7">
    <source>
        <dbReference type="ARBA" id="ARBA00022840"/>
    </source>
</evidence>
<dbReference type="InterPro" id="IPR036101">
    <property type="entry name" value="CarD-like/TRCF_RID_sf"/>
</dbReference>
<dbReference type="SMART" id="SM00487">
    <property type="entry name" value="DEXDc"/>
    <property type="match status" value="1"/>
</dbReference>
<dbReference type="RefSeq" id="WP_073239745.1">
    <property type="nucleotide sequence ID" value="NZ_FQUY01000021.1"/>
</dbReference>
<keyword evidence="5 13" id="KW-0378">Hydrolase</keyword>
<dbReference type="InterPro" id="IPR001650">
    <property type="entry name" value="Helicase_C-like"/>
</dbReference>
<keyword evidence="4 13" id="KW-0227">DNA damage</keyword>
<comment type="function">
    <text evidence="13">Couples transcription and DNA repair by recognizing RNA polymerase (RNAP) stalled at DNA lesions. Mediates ATP-dependent release of RNAP and its truncated transcript from the DNA, and recruitment of nucleotide excision repair machinery to the damaged site.</text>
</comment>
<sequence>MKGLLRPLESTIEYQNLLQGLQKGFTQQMVFGLSGSQRSYLFAGLAEAGGPVLVVTPGEAEAGVLVDDLTSLLPEMQVQLFPAWQLLPYQVLAHSNEVLAQRLRVLDKLTTGEPVLVVTSVEALLRRLAPPEVFRRFTLELSLGQRVDPEKLHRDLVELGYERVDLVEGRGQFSSRGGITDIYPMTAANPIRIEFFDDEVDSIRHFDAANQRSLDKLKQIRITPCRELVVTPEAWQRCEENYELEYKNQLKKLQRSGSVDAVHQLSSQGAMVLEQIRRRVPFAGMEQLLSFFYPRPVTLLDYFSEQPLLLVDDPVRCKEVADTILKERNETYTDLLGKGKVLPGHINSYLEWRQLLASMERLQGIYCSFLPRHPQYLRPQNVVNFPAKAMHSFLGHSEVLADEIRHWRRRNYAVVLLVSAEERAANLLKLLKDARIDAFRVKQLDNEVREGNVVITVGQLANGFELIAARLVVITDAEIFGQRKKARKHRVRRDARMEPLADLKIGDYVVHVNHGIGRYLGVITLDIGGLQKDYLQVQYAGEDKLYVPTDQVGMLQKYLGAEADHPKLSRLGGTEWAKAKAKVREAVRDMARELLELYASRQTVKGYAFSKDTPWQAEFEALFPYEETPDQLRAIEEVKRDMEKPRPMDRLLCGDVGYGKTEVALRAAFKAVMDNKQVAVLVPTTILAQQHYNTFRERFANYPVRIEMLSRFRTPKEQRQVLAGLATGEVDIVIGTHRLVQDDIFFKDLGLLVVDEEQRFGVIHKEKLKQMRKNVDVLTLTATPIPRTLHMSLVGVRDTSVLETPPEERFPVQTYVLEEDPVLIREAIRRELNRGGQVYFVHNRVMDLDRLAGWLQGLVPEARIGVAHGQMKEDELEQMMLEFMDGAYDVLVCTTIVETGLDISNVNTLIVKDADHFGLAQLYQLRGRVGRTNRLAYAYFLFRRDKVLTEVSERRLSAIREFTEFGSGYKIAMRDLEIRGAGNILGAQQHGHIAEVGFELYCRLLEEAVQEARGKKVEQVVDTSIELPVEVYIPDTYVPDGNQKVELYRRLAAIQDIAELSDLEEELVDRYGDLPESVRCLLLVTKLKITGRELRIKSISRTQGNYRLLFAPDAPLDGEKLVAVSEKYKNNVKYHTSPEGFEIKLMSREKGEIGLRKLEQLHTFLGRLK</sequence>
<dbReference type="SUPFAM" id="SSF141259">
    <property type="entry name" value="CarD-like"/>
    <property type="match status" value="1"/>
</dbReference>
<dbReference type="OrthoDB" id="9804325at2"/>
<dbReference type="InterPro" id="IPR048635">
    <property type="entry name" value="MFD_D3"/>
</dbReference>
<dbReference type="SMART" id="SM01058">
    <property type="entry name" value="CarD_TRCF"/>
    <property type="match status" value="1"/>
</dbReference>
<dbReference type="GO" id="GO:0016787">
    <property type="term" value="F:hydrolase activity"/>
    <property type="evidence" value="ECO:0007669"/>
    <property type="project" value="UniProtKB-KW"/>
</dbReference>
<evidence type="ECO:0000313" key="17">
    <source>
        <dbReference type="Proteomes" id="UP000184148"/>
    </source>
</evidence>
<dbReference type="Proteomes" id="UP000184148">
    <property type="component" value="Unassembled WGS sequence"/>
</dbReference>
<comment type="similarity">
    <text evidence="11 13">In the C-terminal section; belongs to the helicase family. RecG subfamily.</text>
</comment>
<evidence type="ECO:0000256" key="10">
    <source>
        <dbReference type="ARBA" id="ARBA00061104"/>
    </source>
</evidence>
<keyword evidence="17" id="KW-1185">Reference proteome</keyword>
<evidence type="ECO:0000256" key="3">
    <source>
        <dbReference type="ARBA" id="ARBA00022741"/>
    </source>
</evidence>
<dbReference type="Pfam" id="PF21132">
    <property type="entry name" value="MFD_D3"/>
    <property type="match status" value="1"/>
</dbReference>
<dbReference type="HAMAP" id="MF_00969">
    <property type="entry name" value="TRCF"/>
    <property type="match status" value="1"/>
</dbReference>
<dbReference type="Gene3D" id="3.40.50.11180">
    <property type="match status" value="1"/>
</dbReference>
<keyword evidence="6" id="KW-0347">Helicase</keyword>
<protein>
    <recommendedName>
        <fullName evidence="12 13">Transcription-repair-coupling factor</fullName>
        <shortName evidence="13">TRCF</shortName>
        <ecNumber evidence="13">3.6.4.-</ecNumber>
    </recommendedName>
</protein>
<dbReference type="InterPro" id="IPR037235">
    <property type="entry name" value="TRCF-like_C_D7"/>
</dbReference>
<keyword evidence="9 13" id="KW-0234">DNA repair</keyword>
<evidence type="ECO:0000256" key="4">
    <source>
        <dbReference type="ARBA" id="ARBA00022763"/>
    </source>
</evidence>
<dbReference type="Pfam" id="PF00271">
    <property type="entry name" value="Helicase_C"/>
    <property type="match status" value="1"/>
</dbReference>
<evidence type="ECO:0000256" key="6">
    <source>
        <dbReference type="ARBA" id="ARBA00022806"/>
    </source>
</evidence>
<dbReference type="SMART" id="SM00982">
    <property type="entry name" value="TRCF"/>
    <property type="match status" value="1"/>
</dbReference>
<dbReference type="InterPro" id="IPR003711">
    <property type="entry name" value="CarD-like/TRCF_RID"/>
</dbReference>